<feature type="binding site" evidence="10">
    <location>
        <position position="165"/>
    </location>
    <ligand>
        <name>Mn(2+)</name>
        <dbReference type="ChEBI" id="CHEBI:29035"/>
    </ligand>
</feature>
<evidence type="ECO:0000256" key="3">
    <source>
        <dbReference type="ARBA" id="ARBA00022523"/>
    </source>
</evidence>
<keyword evidence="4 12" id="KW-0964">Secreted</keyword>
<dbReference type="InterPro" id="IPR014710">
    <property type="entry name" value="RmlC-like_jellyroll"/>
</dbReference>
<evidence type="ECO:0000256" key="6">
    <source>
        <dbReference type="ARBA" id="ARBA00022729"/>
    </source>
</evidence>
<gene>
    <name evidence="14" type="ORF">BVC80_1837g129</name>
</gene>
<dbReference type="PRINTS" id="PR00325">
    <property type="entry name" value="GERMIN"/>
</dbReference>
<reference evidence="14 15" key="1">
    <citation type="journal article" date="2017" name="Mol. Plant">
        <title>The Genome of Medicinal Plant Macleaya cordata Provides New Insights into Benzylisoquinoline Alkaloids Metabolism.</title>
        <authorList>
            <person name="Liu X."/>
            <person name="Liu Y."/>
            <person name="Huang P."/>
            <person name="Ma Y."/>
            <person name="Qing Z."/>
            <person name="Tang Q."/>
            <person name="Cao H."/>
            <person name="Cheng P."/>
            <person name="Zheng Y."/>
            <person name="Yuan Z."/>
            <person name="Zhou Y."/>
            <person name="Liu J."/>
            <person name="Tang Z."/>
            <person name="Zhuo Y."/>
            <person name="Zhang Y."/>
            <person name="Yu L."/>
            <person name="Huang J."/>
            <person name="Yang P."/>
            <person name="Peng Q."/>
            <person name="Zhang J."/>
            <person name="Jiang W."/>
            <person name="Zhang Z."/>
            <person name="Lin K."/>
            <person name="Ro D.K."/>
            <person name="Chen X."/>
            <person name="Xiong X."/>
            <person name="Shang Y."/>
            <person name="Huang S."/>
            <person name="Zeng J."/>
        </authorList>
    </citation>
    <scope>NUCLEOTIDE SEQUENCE [LARGE SCALE GENOMIC DNA]</scope>
    <source>
        <strain evidence="15">cv. BLH2017</strain>
        <tissue evidence="14">Root</tissue>
    </source>
</reference>
<evidence type="ECO:0000313" key="15">
    <source>
        <dbReference type="Proteomes" id="UP000195402"/>
    </source>
</evidence>
<dbReference type="InterPro" id="IPR001929">
    <property type="entry name" value="Germin"/>
</dbReference>
<dbReference type="Gene3D" id="2.60.120.10">
    <property type="entry name" value="Jelly Rolls"/>
    <property type="match status" value="1"/>
</dbReference>
<evidence type="ECO:0000256" key="5">
    <source>
        <dbReference type="ARBA" id="ARBA00022723"/>
    </source>
</evidence>
<dbReference type="OMA" id="LLHYCLN"/>
<comment type="subcellular location">
    <subcellularLocation>
        <location evidence="1 12">Secreted</location>
        <location evidence="1 12">Extracellular space</location>
        <location evidence="1 12">Apoplast</location>
    </subcellularLocation>
</comment>
<evidence type="ECO:0000256" key="2">
    <source>
        <dbReference type="ARBA" id="ARBA00007456"/>
    </source>
</evidence>
<protein>
    <recommendedName>
        <fullName evidence="12">Germin-like protein</fullName>
    </recommendedName>
</protein>
<dbReference type="GO" id="GO:0010497">
    <property type="term" value="P:plasmodesmata-mediated intercellular transport"/>
    <property type="evidence" value="ECO:0007669"/>
    <property type="project" value="UniProtKB-ARBA"/>
</dbReference>
<keyword evidence="5 9" id="KW-0479">Metal-binding</keyword>
<dbReference type="SMART" id="SM00835">
    <property type="entry name" value="Cupin_1"/>
    <property type="match status" value="1"/>
</dbReference>
<dbReference type="GO" id="GO:0030145">
    <property type="term" value="F:manganese ion binding"/>
    <property type="evidence" value="ECO:0007669"/>
    <property type="project" value="UniProtKB-UniRule"/>
</dbReference>
<evidence type="ECO:0000256" key="12">
    <source>
        <dbReference type="RuleBase" id="RU366015"/>
    </source>
</evidence>
<feature type="binding site" evidence="10">
    <location>
        <position position="121"/>
    </location>
    <ligand>
        <name>Mn(2+)</name>
        <dbReference type="ChEBI" id="CHEBI:29035"/>
    </ligand>
</feature>
<dbReference type="EMBL" id="MVGT01000438">
    <property type="protein sequence ID" value="OVA17324.1"/>
    <property type="molecule type" value="Genomic_DNA"/>
</dbReference>
<dbReference type="FunCoup" id="A0A200R3M9">
    <property type="interactions" value="32"/>
</dbReference>
<evidence type="ECO:0000256" key="7">
    <source>
        <dbReference type="ARBA" id="ARBA00023157"/>
    </source>
</evidence>
<dbReference type="InterPro" id="IPR011051">
    <property type="entry name" value="RmlC_Cupin_sf"/>
</dbReference>
<dbReference type="SUPFAM" id="SSF51182">
    <property type="entry name" value="RmlC-like cupins"/>
    <property type="match status" value="1"/>
</dbReference>
<feature type="signal peptide" evidence="12">
    <location>
        <begin position="1"/>
        <end position="28"/>
    </location>
</feature>
<dbReference type="GO" id="GO:0009506">
    <property type="term" value="C:plasmodesma"/>
    <property type="evidence" value="ECO:0007669"/>
    <property type="project" value="UniProtKB-ARBA"/>
</dbReference>
<name>A0A200R3M9_MACCD</name>
<keyword evidence="7 11" id="KW-1015">Disulfide bond</keyword>
<dbReference type="InterPro" id="IPR019780">
    <property type="entry name" value="Germin_Mn-BS"/>
</dbReference>
<dbReference type="PROSITE" id="PS00725">
    <property type="entry name" value="GERMIN"/>
    <property type="match status" value="1"/>
</dbReference>
<keyword evidence="8 9" id="KW-0464">Manganese</keyword>
<dbReference type="PANTHER" id="PTHR31238">
    <property type="entry name" value="GERMIN-LIKE PROTEIN SUBFAMILY 3 MEMBER 3"/>
    <property type="match status" value="1"/>
</dbReference>
<evidence type="ECO:0000256" key="1">
    <source>
        <dbReference type="ARBA" id="ARBA00004271"/>
    </source>
</evidence>
<evidence type="ECO:0000256" key="9">
    <source>
        <dbReference type="PIRSR" id="PIRSR601929-1"/>
    </source>
</evidence>
<dbReference type="InterPro" id="IPR006045">
    <property type="entry name" value="Cupin_1"/>
</dbReference>
<dbReference type="OrthoDB" id="1921208at2759"/>
<feature type="binding site" evidence="9">
    <location>
        <position position="121"/>
    </location>
    <ligand>
        <name>oxalate</name>
        <dbReference type="ChEBI" id="CHEBI:30623"/>
    </ligand>
</feature>
<comment type="caution">
    <text evidence="14">The sequence shown here is derived from an EMBL/GenBank/DDBJ whole genome shotgun (WGS) entry which is preliminary data.</text>
</comment>
<dbReference type="AlphaFoldDB" id="A0A200R3M9"/>
<proteinExistence type="inferred from homology"/>
<dbReference type="GO" id="GO:2000280">
    <property type="term" value="P:regulation of root development"/>
    <property type="evidence" value="ECO:0007669"/>
    <property type="project" value="UniProtKB-ARBA"/>
</dbReference>
<keyword evidence="15" id="KW-1185">Reference proteome</keyword>
<dbReference type="CDD" id="cd02241">
    <property type="entry name" value="cupin_OxOx"/>
    <property type="match status" value="1"/>
</dbReference>
<dbReference type="FunFam" id="2.60.120.10:FF:000025">
    <property type="entry name" value="germin-like protein subfamily 2 member 1"/>
    <property type="match status" value="1"/>
</dbReference>
<keyword evidence="3 12" id="KW-0052">Apoplast</keyword>
<dbReference type="Proteomes" id="UP000195402">
    <property type="component" value="Unassembled WGS sequence"/>
</dbReference>
<feature type="binding site" evidence="10">
    <location>
        <position position="126"/>
    </location>
    <ligand>
        <name>Mn(2+)</name>
        <dbReference type="ChEBI" id="CHEBI:29035"/>
    </ligand>
</feature>
<feature type="binding site" evidence="9">
    <location>
        <position position="126"/>
    </location>
    <ligand>
        <name>oxalate</name>
        <dbReference type="ChEBI" id="CHEBI:30623"/>
    </ligand>
</feature>
<dbReference type="GO" id="GO:0048046">
    <property type="term" value="C:apoplast"/>
    <property type="evidence" value="ECO:0007669"/>
    <property type="project" value="UniProtKB-SubCell"/>
</dbReference>
<feature type="disulfide bond" evidence="11">
    <location>
        <begin position="37"/>
        <end position="57"/>
    </location>
</feature>
<evidence type="ECO:0000256" key="8">
    <source>
        <dbReference type="ARBA" id="ARBA00023211"/>
    </source>
</evidence>
<sequence length="244" mass="26306">MKPSFLLLSSPLLCCWICISFIGRTCVADRSPVQDMCPTADSSQQKLTPFFINGLPCKNPASVTAADFKTSKLNHAGDTDNFLQSSMSVVTAADFPGLNTLGISFARTDLAVDGMVLPHSHPRASELMYVSRGVVVAGFIDTGNQLFQKKLVEGDAFIFPGGLLHFCLNAGYELATMFSVLNSQNPGVVSISGAMFGPDDSGDDDMNMMMKRRLSSRLRNLSSSMEEVDRSIGNVTLVGMWGRG</sequence>
<evidence type="ECO:0000259" key="13">
    <source>
        <dbReference type="SMART" id="SM00835"/>
    </source>
</evidence>
<feature type="chain" id="PRO_5019614916" description="Germin-like protein" evidence="12">
    <location>
        <begin position="29"/>
        <end position="244"/>
    </location>
</feature>
<accession>A0A200R3M9</accession>
<evidence type="ECO:0000313" key="14">
    <source>
        <dbReference type="EMBL" id="OVA17324.1"/>
    </source>
</evidence>
<feature type="binding site" evidence="10">
    <location>
        <position position="119"/>
    </location>
    <ligand>
        <name>Mn(2+)</name>
        <dbReference type="ChEBI" id="CHEBI:29035"/>
    </ligand>
</feature>
<dbReference type="Pfam" id="PF00190">
    <property type="entry name" value="Cupin_1"/>
    <property type="match status" value="1"/>
</dbReference>
<evidence type="ECO:0000256" key="10">
    <source>
        <dbReference type="PIRSR" id="PIRSR601929-2"/>
    </source>
</evidence>
<evidence type="ECO:0000256" key="4">
    <source>
        <dbReference type="ARBA" id="ARBA00022525"/>
    </source>
</evidence>
<keyword evidence="6 12" id="KW-0732">Signal</keyword>
<organism evidence="14 15">
    <name type="scientific">Macleaya cordata</name>
    <name type="common">Five-seeded plume-poppy</name>
    <name type="synonym">Bocconia cordata</name>
    <dbReference type="NCBI Taxonomy" id="56857"/>
    <lineage>
        <taxon>Eukaryota</taxon>
        <taxon>Viridiplantae</taxon>
        <taxon>Streptophyta</taxon>
        <taxon>Embryophyta</taxon>
        <taxon>Tracheophyta</taxon>
        <taxon>Spermatophyta</taxon>
        <taxon>Magnoliopsida</taxon>
        <taxon>Ranunculales</taxon>
        <taxon>Papaveraceae</taxon>
        <taxon>Papaveroideae</taxon>
        <taxon>Macleaya</taxon>
    </lineage>
</organism>
<evidence type="ECO:0000256" key="11">
    <source>
        <dbReference type="PIRSR" id="PIRSR601929-3"/>
    </source>
</evidence>
<dbReference type="InParanoid" id="A0A200R3M9"/>
<comment type="similarity">
    <text evidence="2 12">Belongs to the germin family.</text>
</comment>
<feature type="domain" description="Cupin type-1" evidence="13">
    <location>
        <begin position="80"/>
        <end position="229"/>
    </location>
</feature>